<dbReference type="GO" id="GO:0016853">
    <property type="term" value="F:isomerase activity"/>
    <property type="evidence" value="ECO:0007669"/>
    <property type="project" value="UniProtKB-KW"/>
</dbReference>
<keyword evidence="4 14" id="KW-0808">Transferase</keyword>
<evidence type="ECO:0000256" key="6">
    <source>
        <dbReference type="ARBA" id="ARBA00022741"/>
    </source>
</evidence>
<comment type="catalytic activity">
    <reaction evidence="8">
        <text>alpha-D-mannose 1-phosphate + GTP + H(+) = GDP-alpha-D-mannose + diphosphate</text>
        <dbReference type="Rhea" id="RHEA:15229"/>
        <dbReference type="ChEBI" id="CHEBI:15378"/>
        <dbReference type="ChEBI" id="CHEBI:33019"/>
        <dbReference type="ChEBI" id="CHEBI:37565"/>
        <dbReference type="ChEBI" id="CHEBI:57527"/>
        <dbReference type="ChEBI" id="CHEBI:58409"/>
        <dbReference type="EC" id="2.7.7.13"/>
    </reaction>
</comment>
<gene>
    <name evidence="14" type="ORF">C7431_105135</name>
    <name evidence="13" type="ORF">KYI95_14475</name>
</gene>
<dbReference type="Proteomes" id="UP000245981">
    <property type="component" value="Unassembled WGS sequence"/>
</dbReference>
<feature type="domain" description="MannoseP isomerase/GMP-like beta-helix" evidence="12">
    <location>
        <begin position="294"/>
        <end position="348"/>
    </location>
</feature>
<dbReference type="STRING" id="574096.HA38_10185"/>
<dbReference type="InterPro" id="IPR051161">
    <property type="entry name" value="Mannose-6P_isomerase_type2"/>
</dbReference>
<name>A0A2V2BG97_9GAMM</name>
<reference evidence="14 15" key="1">
    <citation type="submission" date="2018-05" db="EMBL/GenBank/DDBJ databases">
        <title>Genomic Encyclopedia of Type Strains, Phase IV (KMG-V): Genome sequencing to study the core and pangenomes of soil and plant-associated prokaryotes.</title>
        <authorList>
            <person name="Whitman W."/>
        </authorList>
    </citation>
    <scope>NUCLEOTIDE SEQUENCE [LARGE SCALE GENOMIC DNA]</scope>
    <source>
        <strain evidence="14 15">PNA 200-10</strain>
    </source>
</reference>
<feature type="domain" description="Nucleotidyl transferase" evidence="10">
    <location>
        <begin position="7"/>
        <end position="287"/>
    </location>
</feature>
<feature type="domain" description="Mannose-6-phosphate isomerase type II C-terminal" evidence="11">
    <location>
        <begin position="352"/>
        <end position="466"/>
    </location>
</feature>
<dbReference type="CDD" id="cd02213">
    <property type="entry name" value="cupin_PMI_typeII_C"/>
    <property type="match status" value="1"/>
</dbReference>
<dbReference type="InterPro" id="IPR006375">
    <property type="entry name" value="Man1P_GuaTrfase/Man6P_Isoase"/>
</dbReference>
<reference evidence="13 16" key="2">
    <citation type="submission" date="2021-07" db="EMBL/GenBank/DDBJ databases">
        <title>A novel phosphonate cluster across the Pantoea species complex is important for pathogenicity in onion.</title>
        <authorList>
            <person name="Zhao M."/>
            <person name="Stice S."/>
            <person name="Shin G.Y."/>
            <person name="Coutinho T."/>
            <person name="Gitaitis R."/>
            <person name="Kvitko B."/>
            <person name="Dutta B."/>
        </authorList>
    </citation>
    <scope>NUCLEOTIDE SEQUENCE [LARGE SCALE GENOMIC DNA]</scope>
    <source>
        <strain evidence="13 16">BD 382</strain>
    </source>
</reference>
<dbReference type="PANTHER" id="PTHR46390">
    <property type="entry name" value="MANNOSE-1-PHOSPHATE GUANYLYLTRANSFERASE"/>
    <property type="match status" value="1"/>
</dbReference>
<dbReference type="Gene3D" id="3.90.550.10">
    <property type="entry name" value="Spore Coat Polysaccharide Biosynthesis Protein SpsA, Chain A"/>
    <property type="match status" value="1"/>
</dbReference>
<dbReference type="InterPro" id="IPR029044">
    <property type="entry name" value="Nucleotide-diphossugar_trans"/>
</dbReference>
<dbReference type="InterPro" id="IPR054566">
    <property type="entry name" value="ManC/GMP-like_b-helix"/>
</dbReference>
<accession>A0A2V2BG97</accession>
<dbReference type="Pfam" id="PF22640">
    <property type="entry name" value="ManC_GMP_beta-helix"/>
    <property type="match status" value="1"/>
</dbReference>
<dbReference type="RefSeq" id="WP_096010798.1">
    <property type="nucleotide sequence ID" value="NZ_CP193910.1"/>
</dbReference>
<dbReference type="UniPathway" id="UPA00126">
    <property type="reaction ID" value="UER00930"/>
</dbReference>
<dbReference type="PANTHER" id="PTHR46390:SF1">
    <property type="entry name" value="MANNOSE-1-PHOSPHATE GUANYLYLTRANSFERASE"/>
    <property type="match status" value="1"/>
</dbReference>
<evidence type="ECO:0000259" key="10">
    <source>
        <dbReference type="Pfam" id="PF00483"/>
    </source>
</evidence>
<comment type="similarity">
    <text evidence="2 9">Belongs to the mannose-6-phosphate isomerase type 2 family.</text>
</comment>
<dbReference type="InterPro" id="IPR005835">
    <property type="entry name" value="NTP_transferase_dom"/>
</dbReference>
<dbReference type="EC" id="2.7.7.13" evidence="3"/>
<evidence type="ECO:0000256" key="1">
    <source>
        <dbReference type="ARBA" id="ARBA00004823"/>
    </source>
</evidence>
<evidence type="ECO:0000259" key="11">
    <source>
        <dbReference type="Pfam" id="PF01050"/>
    </source>
</evidence>
<evidence type="ECO:0000313" key="16">
    <source>
        <dbReference type="Proteomes" id="UP001197236"/>
    </source>
</evidence>
<dbReference type="SUPFAM" id="SSF53448">
    <property type="entry name" value="Nucleotide-diphospho-sugar transferases"/>
    <property type="match status" value="1"/>
</dbReference>
<sequence length="471" mass="52793">MSVKLLPVIMAGGSGSRLWPLSRTLYPKQFLALTSDATMLQETIKRVESLPHLSPYLICNESHRFIVAEQLRQHNIKHGGIFLEPVGRNTAPAITLAALQAVKNLDDPVMLVLAADHVIKDEQAFLTAVENAIPLAESGKLVTFGIVPDRPETGYGYIKQGANVNDYSFKVDSFVEKPNLETAQEYLSSGKYYWNSGMFLFRASVFLKEIRKFHKEILEHCEKALLGQHTDLDFIRLDDTAFKNCPDESVDYAVMEKTQDAVLVPMNAAWSDVGSWSALWEINTKDKNDNAIRGDVVTSDTSNSYIYSQNKLVATVGIDNLVVVETKDAVLIAHKDKVQGVKDIVQQLKIDDRCEHLQHREVFRPWGSHDTISEGARFHVKKLTIKQGQRTATQIHHHRAEHWIVVSGTARVYKGEQSYLITENESIYIPIGEAHAIENPGVLPLEIIEVRTGTYLSEDDVIRIGDDGTGY</sequence>
<evidence type="ECO:0000256" key="3">
    <source>
        <dbReference type="ARBA" id="ARBA00012387"/>
    </source>
</evidence>
<keyword evidence="7" id="KW-0342">GTP-binding</keyword>
<dbReference type="NCBIfam" id="TIGR01479">
    <property type="entry name" value="GMP_PMI"/>
    <property type="match status" value="1"/>
</dbReference>
<dbReference type="EMBL" id="QGHF01000005">
    <property type="protein sequence ID" value="PWK96805.1"/>
    <property type="molecule type" value="Genomic_DNA"/>
</dbReference>
<evidence type="ECO:0000313" key="14">
    <source>
        <dbReference type="EMBL" id="PWK96805.1"/>
    </source>
</evidence>
<keyword evidence="5 14" id="KW-0548">Nucleotidyltransferase</keyword>
<dbReference type="AlphaFoldDB" id="A0A2V2BG97"/>
<proteinExistence type="inferred from homology"/>
<dbReference type="OrthoDB" id="9806359at2"/>
<evidence type="ECO:0000256" key="8">
    <source>
        <dbReference type="ARBA" id="ARBA00047343"/>
    </source>
</evidence>
<dbReference type="Pfam" id="PF01050">
    <property type="entry name" value="MannoseP_isomer"/>
    <property type="match status" value="1"/>
</dbReference>
<dbReference type="CDD" id="cd02509">
    <property type="entry name" value="GDP-M1P_Guanylyltransferase"/>
    <property type="match status" value="1"/>
</dbReference>
<evidence type="ECO:0000256" key="5">
    <source>
        <dbReference type="ARBA" id="ARBA00022695"/>
    </source>
</evidence>
<comment type="pathway">
    <text evidence="1">Nucleotide-sugar biosynthesis; GDP-alpha-D-mannose biosynthesis; GDP-alpha-D-mannose from alpha-D-mannose 1-phosphate (GTP route): step 1/1.</text>
</comment>
<comment type="caution">
    <text evidence="14">The sequence shown here is derived from an EMBL/GenBank/DDBJ whole genome shotgun (WGS) entry which is preliminary data.</text>
</comment>
<dbReference type="SUPFAM" id="SSF51182">
    <property type="entry name" value="RmlC-like cupins"/>
    <property type="match status" value="1"/>
</dbReference>
<dbReference type="InterPro" id="IPR001538">
    <property type="entry name" value="Man6P_isomerase-2_C"/>
</dbReference>
<dbReference type="InterPro" id="IPR014710">
    <property type="entry name" value="RmlC-like_jellyroll"/>
</dbReference>
<evidence type="ECO:0000313" key="15">
    <source>
        <dbReference type="Proteomes" id="UP000245981"/>
    </source>
</evidence>
<dbReference type="Gene3D" id="2.60.120.10">
    <property type="entry name" value="Jelly Rolls"/>
    <property type="match status" value="1"/>
</dbReference>
<protein>
    <recommendedName>
        <fullName evidence="3">mannose-1-phosphate guanylyltransferase</fullName>
        <ecNumber evidence="3">2.7.7.13</ecNumber>
    </recommendedName>
</protein>
<keyword evidence="6" id="KW-0547">Nucleotide-binding</keyword>
<organism evidence="14 15">
    <name type="scientific">Pantoea allii</name>
    <dbReference type="NCBI Taxonomy" id="574096"/>
    <lineage>
        <taxon>Bacteria</taxon>
        <taxon>Pseudomonadati</taxon>
        <taxon>Pseudomonadota</taxon>
        <taxon>Gammaproteobacteria</taxon>
        <taxon>Enterobacterales</taxon>
        <taxon>Erwiniaceae</taxon>
        <taxon>Pantoea</taxon>
    </lineage>
</organism>
<dbReference type="Pfam" id="PF00483">
    <property type="entry name" value="NTP_transferase"/>
    <property type="match status" value="1"/>
</dbReference>
<dbReference type="InterPro" id="IPR011051">
    <property type="entry name" value="RmlC_Cupin_sf"/>
</dbReference>
<dbReference type="Proteomes" id="UP001197236">
    <property type="component" value="Unassembled WGS sequence"/>
</dbReference>
<dbReference type="GO" id="GO:0004475">
    <property type="term" value="F:mannose-1-phosphate guanylyltransferase (GTP) activity"/>
    <property type="evidence" value="ECO:0007669"/>
    <property type="project" value="UniProtKB-EC"/>
</dbReference>
<keyword evidence="14" id="KW-0413">Isomerase</keyword>
<dbReference type="GO" id="GO:0000271">
    <property type="term" value="P:polysaccharide biosynthetic process"/>
    <property type="evidence" value="ECO:0007669"/>
    <property type="project" value="InterPro"/>
</dbReference>
<dbReference type="EMBL" id="JAHVXZ010000007">
    <property type="protein sequence ID" value="MBW1258383.1"/>
    <property type="molecule type" value="Genomic_DNA"/>
</dbReference>
<dbReference type="GO" id="GO:0005525">
    <property type="term" value="F:GTP binding"/>
    <property type="evidence" value="ECO:0007669"/>
    <property type="project" value="UniProtKB-KW"/>
</dbReference>
<evidence type="ECO:0000256" key="7">
    <source>
        <dbReference type="ARBA" id="ARBA00023134"/>
    </source>
</evidence>
<evidence type="ECO:0000256" key="2">
    <source>
        <dbReference type="ARBA" id="ARBA00006115"/>
    </source>
</evidence>
<evidence type="ECO:0000256" key="4">
    <source>
        <dbReference type="ARBA" id="ARBA00022679"/>
    </source>
</evidence>
<evidence type="ECO:0000256" key="9">
    <source>
        <dbReference type="RuleBase" id="RU004190"/>
    </source>
</evidence>
<dbReference type="FunFam" id="2.60.120.10:FF:000032">
    <property type="entry name" value="Mannose-1-phosphate guanylyltransferase/mannose-6-phosphate isomerase"/>
    <property type="match status" value="1"/>
</dbReference>
<dbReference type="FunFam" id="3.90.550.10:FF:000046">
    <property type="entry name" value="Mannose-1-phosphate guanylyltransferase (GDP)"/>
    <property type="match status" value="1"/>
</dbReference>
<dbReference type="GO" id="GO:0009298">
    <property type="term" value="P:GDP-mannose biosynthetic process"/>
    <property type="evidence" value="ECO:0007669"/>
    <property type="project" value="UniProtKB-UniPathway"/>
</dbReference>
<dbReference type="InterPro" id="IPR049577">
    <property type="entry name" value="GMPP_N"/>
</dbReference>
<evidence type="ECO:0000313" key="13">
    <source>
        <dbReference type="EMBL" id="MBW1258383.1"/>
    </source>
</evidence>
<keyword evidence="16" id="KW-1185">Reference proteome</keyword>
<evidence type="ECO:0000259" key="12">
    <source>
        <dbReference type="Pfam" id="PF22640"/>
    </source>
</evidence>